<dbReference type="Pfam" id="PF09380">
    <property type="entry name" value="FERM_C"/>
    <property type="match status" value="1"/>
</dbReference>
<dbReference type="PRINTS" id="PR00935">
    <property type="entry name" value="BAND41"/>
</dbReference>
<dbReference type="SMART" id="SM00295">
    <property type="entry name" value="B41"/>
    <property type="match status" value="1"/>
</dbReference>
<evidence type="ECO:0000256" key="4">
    <source>
        <dbReference type="SAM" id="Coils"/>
    </source>
</evidence>
<dbReference type="InterPro" id="IPR011993">
    <property type="entry name" value="PH-like_dom_sf"/>
</dbReference>
<evidence type="ECO:0000256" key="3">
    <source>
        <dbReference type="ARBA" id="ARBA00023054"/>
    </source>
</evidence>
<dbReference type="Pfam" id="PF11819">
    <property type="entry name" value="CUPID"/>
    <property type="match status" value="1"/>
</dbReference>
<dbReference type="InterPro" id="IPR019748">
    <property type="entry name" value="FERM_central"/>
</dbReference>
<dbReference type="InterPro" id="IPR041785">
    <property type="entry name" value="FRMD4A/B_FERM_C"/>
</dbReference>
<keyword evidence="7" id="KW-1185">Reference proteome</keyword>
<dbReference type="CDD" id="cd17103">
    <property type="entry name" value="FERM_F1_FRMD4"/>
    <property type="match status" value="1"/>
</dbReference>
<dbReference type="FunFam" id="3.10.20.90:FF:000019">
    <property type="entry name" value="FERM domain containing 4A"/>
    <property type="match status" value="1"/>
</dbReference>
<dbReference type="SMART" id="SM01196">
    <property type="entry name" value="FERM_C"/>
    <property type="match status" value="1"/>
</dbReference>
<dbReference type="PROSITE" id="PS50057">
    <property type="entry name" value="FERM_3"/>
    <property type="match status" value="1"/>
</dbReference>
<dbReference type="Pfam" id="PF00373">
    <property type="entry name" value="FERM_M"/>
    <property type="match status" value="1"/>
</dbReference>
<dbReference type="InterPro" id="IPR014352">
    <property type="entry name" value="FERM/acyl-CoA-bd_prot_sf"/>
</dbReference>
<dbReference type="Proteomes" id="UP000749559">
    <property type="component" value="Unassembled WGS sequence"/>
</dbReference>
<evidence type="ECO:0000313" key="6">
    <source>
        <dbReference type="EMBL" id="CAH1784306.1"/>
    </source>
</evidence>
<feature type="coiled-coil region" evidence="4">
    <location>
        <begin position="408"/>
        <end position="442"/>
    </location>
</feature>
<sequence>MSEGRKSQIVLLDERHLDILVQPKLETGDLLDMVASHFNLKEKDYFGLAFLDETCHFQWLALDRKVLENDFPRKSGPLTLYFAVRFYIPSICGLAYNSTIELFYLQAKQNVFKGVVECDSDTAFELAAHVLQASVGDYTDDQAAKLDLKKLPILPTSALQEHPSIQFCEDQVIAQYKKLAGLSRGLSIVNYMNIVESLPTYGIHYYEVKDKNSIPWWLGLSHRGIAQYDHNDKKTPRRVFAWKHLENLYFRDKKFSIEVHDPKRIVHTISSFNLYEDAIQEPIEEFDDLCDAISDPTTQVSVSRRTFGPGNVNVYAWFASTPNLTKCIWQMAVDQHKYYLDRKQSKANLPSVRSMSEIAADLSISTTSLAASSASGDNLSRNGSSTSLPKISSSSLLELSIEESETTKAAQRDMYAALKARKEALEEALRKKTEELKLLCIKEGEITGKLPKETPLNPEDPVPVIRRRIGTAFTLSPKYINSDKNTSKEEDALNSMELHFEIQAKITSAAHRLAQEPAVKSMRKKRKQTYQKSHMKLKELEKKLNALRLQHGKDQITIQSSVEDLSASEDSMIDSETEYASPVPSPLVRRQVKDAQKVKVVTSPQVEVVEIQQQRQMQDNQRRGDDIDIPRREDISRQR</sequence>
<dbReference type="InterPro" id="IPR000299">
    <property type="entry name" value="FERM_domain"/>
</dbReference>
<dbReference type="SUPFAM" id="SSF50729">
    <property type="entry name" value="PH domain-like"/>
    <property type="match status" value="1"/>
</dbReference>
<dbReference type="Pfam" id="PF09379">
    <property type="entry name" value="FERM_N"/>
    <property type="match status" value="1"/>
</dbReference>
<dbReference type="SUPFAM" id="SSF54236">
    <property type="entry name" value="Ubiquitin-like"/>
    <property type="match status" value="1"/>
</dbReference>
<dbReference type="AlphaFoldDB" id="A0A8J1XGC4"/>
<dbReference type="Gene3D" id="1.20.80.10">
    <property type="match status" value="1"/>
</dbReference>
<dbReference type="InterPro" id="IPR047176">
    <property type="entry name" value="FRMD4A/B"/>
</dbReference>
<dbReference type="InterPro" id="IPR019749">
    <property type="entry name" value="Band_41_domain"/>
</dbReference>
<dbReference type="GO" id="GO:0005737">
    <property type="term" value="C:cytoplasm"/>
    <property type="evidence" value="ECO:0007669"/>
    <property type="project" value="UniProtKB-SubCell"/>
</dbReference>
<dbReference type="CDD" id="cd13191">
    <property type="entry name" value="FERM_C_FRMD4A_FRMD4B"/>
    <property type="match status" value="1"/>
</dbReference>
<dbReference type="InterPro" id="IPR021774">
    <property type="entry name" value="CUPID"/>
</dbReference>
<dbReference type="PANTHER" id="PTHR46079">
    <property type="entry name" value="FERM DOMAIN-CONTAINING PROTEIN 4"/>
    <property type="match status" value="1"/>
</dbReference>
<evidence type="ECO:0000256" key="5">
    <source>
        <dbReference type="SAM" id="MobiDB-lite"/>
    </source>
</evidence>
<dbReference type="Gene3D" id="2.30.29.30">
    <property type="entry name" value="Pleckstrin-homology domain (PH domain)/Phosphotyrosine-binding domain (PTB)"/>
    <property type="match status" value="1"/>
</dbReference>
<dbReference type="InterPro" id="IPR029071">
    <property type="entry name" value="Ubiquitin-like_domsf"/>
</dbReference>
<evidence type="ECO:0000256" key="1">
    <source>
        <dbReference type="ARBA" id="ARBA00004496"/>
    </source>
</evidence>
<dbReference type="GO" id="GO:0090162">
    <property type="term" value="P:establishment of epithelial cell polarity"/>
    <property type="evidence" value="ECO:0007669"/>
    <property type="project" value="InterPro"/>
</dbReference>
<dbReference type="InterPro" id="IPR035963">
    <property type="entry name" value="FERM_2"/>
</dbReference>
<dbReference type="GO" id="GO:0005912">
    <property type="term" value="C:adherens junction"/>
    <property type="evidence" value="ECO:0007669"/>
    <property type="project" value="TreeGrafter"/>
</dbReference>
<comment type="subcellular location">
    <subcellularLocation>
        <location evidence="1">Cytoplasm</location>
    </subcellularLocation>
</comment>
<dbReference type="SUPFAM" id="SSF47031">
    <property type="entry name" value="Second domain of FERM"/>
    <property type="match status" value="1"/>
</dbReference>
<dbReference type="InterPro" id="IPR018979">
    <property type="entry name" value="FERM_N"/>
</dbReference>
<evidence type="ECO:0000256" key="2">
    <source>
        <dbReference type="ARBA" id="ARBA00022490"/>
    </source>
</evidence>
<feature type="non-terminal residue" evidence="6">
    <location>
        <position position="639"/>
    </location>
</feature>
<organism evidence="6 7">
    <name type="scientific">Owenia fusiformis</name>
    <name type="common">Polychaete worm</name>
    <dbReference type="NCBI Taxonomy" id="6347"/>
    <lineage>
        <taxon>Eukaryota</taxon>
        <taxon>Metazoa</taxon>
        <taxon>Spiralia</taxon>
        <taxon>Lophotrochozoa</taxon>
        <taxon>Annelida</taxon>
        <taxon>Polychaeta</taxon>
        <taxon>Sedentaria</taxon>
        <taxon>Canalipalpata</taxon>
        <taxon>Sabellida</taxon>
        <taxon>Oweniida</taxon>
        <taxon>Oweniidae</taxon>
        <taxon>Owenia</taxon>
    </lineage>
</organism>
<reference evidence="6" key="1">
    <citation type="submission" date="2022-03" db="EMBL/GenBank/DDBJ databases">
        <authorList>
            <person name="Martin C."/>
        </authorList>
    </citation>
    <scope>NUCLEOTIDE SEQUENCE</scope>
</reference>
<dbReference type="EMBL" id="CAIIXF020000005">
    <property type="protein sequence ID" value="CAH1784306.1"/>
    <property type="molecule type" value="Genomic_DNA"/>
</dbReference>
<comment type="caution">
    <text evidence="6">The sequence shown here is derived from an EMBL/GenBank/DDBJ whole genome shotgun (WGS) entry which is preliminary data.</text>
</comment>
<keyword evidence="2" id="KW-0963">Cytoplasm</keyword>
<proteinExistence type="predicted"/>
<accession>A0A8J1XGC4</accession>
<name>A0A8J1XGC4_OWEFU</name>
<dbReference type="Gene3D" id="3.10.20.90">
    <property type="entry name" value="Phosphatidylinositol 3-kinase Catalytic Subunit, Chain A, domain 1"/>
    <property type="match status" value="1"/>
</dbReference>
<dbReference type="PANTHER" id="PTHR46079:SF2">
    <property type="entry name" value="FERM DOMAIN-CONTAINING PROTEIN"/>
    <property type="match status" value="1"/>
</dbReference>
<evidence type="ECO:0000313" key="7">
    <source>
        <dbReference type="Proteomes" id="UP000749559"/>
    </source>
</evidence>
<dbReference type="OrthoDB" id="10063592at2759"/>
<gene>
    <name evidence="6" type="ORF">OFUS_LOCUS10529</name>
</gene>
<feature type="compositionally biased region" description="Basic and acidic residues" evidence="5">
    <location>
        <begin position="620"/>
        <end position="639"/>
    </location>
</feature>
<keyword evidence="3 4" id="KW-0175">Coiled coil</keyword>
<dbReference type="GO" id="GO:0005923">
    <property type="term" value="C:bicellular tight junction"/>
    <property type="evidence" value="ECO:0007669"/>
    <property type="project" value="TreeGrafter"/>
</dbReference>
<protein>
    <submittedName>
        <fullName evidence="6">Uncharacterized protein</fullName>
    </submittedName>
</protein>
<dbReference type="InterPro" id="IPR018980">
    <property type="entry name" value="FERM_PH-like_C"/>
</dbReference>
<feature type="region of interest" description="Disordered" evidence="5">
    <location>
        <begin position="611"/>
        <end position="639"/>
    </location>
</feature>
<dbReference type="CDD" id="cd14473">
    <property type="entry name" value="FERM_B-lobe"/>
    <property type="match status" value="1"/>
</dbReference>